<name>A0A0F9K8V8_9ZZZZ</name>
<evidence type="ECO:0000313" key="1">
    <source>
        <dbReference type="EMBL" id="KKM18513.1"/>
    </source>
</evidence>
<accession>A0A0F9K8V8</accession>
<dbReference type="EMBL" id="LAZR01014206">
    <property type="protein sequence ID" value="KKM18513.1"/>
    <property type="molecule type" value="Genomic_DNA"/>
</dbReference>
<sequence>MDARWLREDRKLPKAEQAKAIEQSKAALKNSTLLVRRLTYILEEEVEKTYATEDSYEGADWERTIQRMFARRQTLKEIIKLLP</sequence>
<organism evidence="1">
    <name type="scientific">marine sediment metagenome</name>
    <dbReference type="NCBI Taxonomy" id="412755"/>
    <lineage>
        <taxon>unclassified sequences</taxon>
        <taxon>metagenomes</taxon>
        <taxon>ecological metagenomes</taxon>
    </lineage>
</organism>
<proteinExistence type="predicted"/>
<gene>
    <name evidence="1" type="ORF">LCGC14_1664940</name>
</gene>
<protein>
    <submittedName>
        <fullName evidence="1">Uncharacterized protein</fullName>
    </submittedName>
</protein>
<reference evidence="1" key="1">
    <citation type="journal article" date="2015" name="Nature">
        <title>Complex archaea that bridge the gap between prokaryotes and eukaryotes.</title>
        <authorList>
            <person name="Spang A."/>
            <person name="Saw J.H."/>
            <person name="Jorgensen S.L."/>
            <person name="Zaremba-Niedzwiedzka K."/>
            <person name="Martijn J."/>
            <person name="Lind A.E."/>
            <person name="van Eijk R."/>
            <person name="Schleper C."/>
            <person name="Guy L."/>
            <person name="Ettema T.J."/>
        </authorList>
    </citation>
    <scope>NUCLEOTIDE SEQUENCE</scope>
</reference>
<dbReference type="AlphaFoldDB" id="A0A0F9K8V8"/>
<comment type="caution">
    <text evidence="1">The sequence shown here is derived from an EMBL/GenBank/DDBJ whole genome shotgun (WGS) entry which is preliminary data.</text>
</comment>